<protein>
    <recommendedName>
        <fullName evidence="1">Mor transcription activator domain-containing protein</fullName>
    </recommendedName>
</protein>
<evidence type="ECO:0000259" key="1">
    <source>
        <dbReference type="Pfam" id="PF08765"/>
    </source>
</evidence>
<dbReference type="InterPro" id="IPR014875">
    <property type="entry name" value="Mor_transcription_activator"/>
</dbReference>
<proteinExistence type="predicted"/>
<evidence type="ECO:0000313" key="2">
    <source>
        <dbReference type="EMBL" id="QPS83300.1"/>
    </source>
</evidence>
<accession>A0A7T2YW79</accession>
<dbReference type="EMBL" id="CP065748">
    <property type="protein sequence ID" value="QPS83300.1"/>
    <property type="molecule type" value="Genomic_DNA"/>
</dbReference>
<gene>
    <name evidence="2" type="ORF">I6G47_09625</name>
</gene>
<dbReference type="PANTHER" id="PTHR37812">
    <property type="entry name" value="MU-LIKE PROPHAGE FLUMU PROTEIN C"/>
    <property type="match status" value="1"/>
</dbReference>
<dbReference type="RefSeq" id="WP_016452977.1">
    <property type="nucleotide sequence ID" value="NZ_CP065748.1"/>
</dbReference>
<dbReference type="Proteomes" id="UP000595064">
    <property type="component" value="Chromosome"/>
</dbReference>
<name>A0A7T2YW79_9BURK</name>
<dbReference type="PANTHER" id="PTHR37812:SF1">
    <property type="entry name" value="MU-LIKE PROPHAGE FLUMU PROTEIN C"/>
    <property type="match status" value="1"/>
</dbReference>
<dbReference type="SUPFAM" id="SSF46689">
    <property type="entry name" value="Homeodomain-like"/>
    <property type="match status" value="1"/>
</dbReference>
<dbReference type="InterPro" id="IPR052411">
    <property type="entry name" value="c-mor_Regulatory_Protein"/>
</dbReference>
<organism evidence="2 3">
    <name type="scientific">Delftia lacustris</name>
    <dbReference type="NCBI Taxonomy" id="558537"/>
    <lineage>
        <taxon>Bacteria</taxon>
        <taxon>Pseudomonadati</taxon>
        <taxon>Pseudomonadota</taxon>
        <taxon>Betaproteobacteria</taxon>
        <taxon>Burkholderiales</taxon>
        <taxon>Comamonadaceae</taxon>
        <taxon>Delftia</taxon>
    </lineage>
</organism>
<sequence length="108" mass="12455">MSKKTLELIDVLREELNAAGVCFGVERVRDLTESVLRRVVSRTGGQTVYIRTKISSRSERMQQVWRDFDGTNAHEVARKHHMSVRSVYRIVELQRRRVARAESKGAAE</sequence>
<reference evidence="2 3" key="1">
    <citation type="submission" date="2020-12" db="EMBL/GenBank/DDBJ databases">
        <title>FDA dAtabase for Regulatory Grade micrObial Sequences (FDA-ARGOS): Supporting development and validation of Infectious Disease Dx tests.</title>
        <authorList>
            <person name="Sproer C."/>
            <person name="Gronow S."/>
            <person name="Severitt S."/>
            <person name="Schroder I."/>
            <person name="Tallon L."/>
            <person name="Sadzewicz L."/>
            <person name="Zhao X."/>
            <person name="Boylan J."/>
            <person name="Ott S."/>
            <person name="Bowen H."/>
            <person name="Vavikolanu K."/>
            <person name="Mehta A."/>
            <person name="Aluvathingal J."/>
            <person name="Nadendla S."/>
            <person name="Lowell S."/>
            <person name="Myers T."/>
            <person name="Yan Y."/>
            <person name="Sichtig H."/>
        </authorList>
    </citation>
    <scope>NUCLEOTIDE SEQUENCE [LARGE SCALE GENOMIC DNA]</scope>
    <source>
        <strain evidence="2 3">FDAARGOS_890</strain>
    </source>
</reference>
<dbReference type="AlphaFoldDB" id="A0A7T2YW79"/>
<feature type="domain" description="Mor transcription activator" evidence="1">
    <location>
        <begin position="7"/>
        <end position="100"/>
    </location>
</feature>
<evidence type="ECO:0000313" key="3">
    <source>
        <dbReference type="Proteomes" id="UP000595064"/>
    </source>
</evidence>
<dbReference type="KEGG" id="dla:I6G47_09625"/>
<dbReference type="Gene3D" id="1.10.10.60">
    <property type="entry name" value="Homeodomain-like"/>
    <property type="match status" value="1"/>
</dbReference>
<dbReference type="Pfam" id="PF08765">
    <property type="entry name" value="Mor"/>
    <property type="match status" value="1"/>
</dbReference>
<dbReference type="InterPro" id="IPR009057">
    <property type="entry name" value="Homeodomain-like_sf"/>
</dbReference>
<keyword evidence="3" id="KW-1185">Reference proteome</keyword>